<dbReference type="Pfam" id="PF03619">
    <property type="entry name" value="Solute_trans_a"/>
    <property type="match status" value="1"/>
</dbReference>
<dbReference type="PANTHER" id="PTHR23423">
    <property type="entry name" value="ORGANIC SOLUTE TRANSPORTER-RELATED"/>
    <property type="match status" value="1"/>
</dbReference>
<dbReference type="GO" id="GO:0016020">
    <property type="term" value="C:membrane"/>
    <property type="evidence" value="ECO:0007669"/>
    <property type="project" value="UniProtKB-SubCell"/>
</dbReference>
<evidence type="ECO:0000256" key="4">
    <source>
        <dbReference type="ARBA" id="ARBA00023136"/>
    </source>
</evidence>
<evidence type="ECO:0000256" key="5">
    <source>
        <dbReference type="SAM" id="Coils"/>
    </source>
</evidence>
<evidence type="ECO:0000313" key="10">
    <source>
        <dbReference type="Proteomes" id="UP001140949"/>
    </source>
</evidence>
<keyword evidence="5" id="KW-0175">Coiled coil</keyword>
<dbReference type="AlphaFoldDB" id="A0AAX6EBI9"/>
<keyword evidence="10" id="KW-1185">Reference proteome</keyword>
<sequence>MAWKVLFCLLLLFILAESSSRPMKIFMHGLGVQSNILSSWPILSAGIFVMAAVLLSLFLIFEHLAVYNQPEEQKFLIGLILMVPVYAVESFLSLLNSKVAFTCEIMRDCYEAFALYCFERYLIACLGGEENTIKFMEKQAEITSSMPLLEAQYEYEDSIIRHPFPLNCLLKHWYLGPDFYHAVKIGIVQYMILKTICALLAIIFELFGVYGEGKFQWNYGYPYLAVVLNFSQTWAIYCLIQFYSVTKEKLDPIKPLAKFLTVKSTVFLTWWQGVIVAFLFSTGFFKGHLAQQLKTRIQDYIICIEMGISAVVHLYVFPARPYQRGERCLRNVAVMDDYASLGAPPDPEEVKESGRLSRMHIARSDDRERRLSLPQSVRDVVLGSGEIVVDDVKYTVSHVVEPVERGIAKINEKFHQISENVKRHEERKKKAKDDSYLIPLKSRVEEFSGVYDSHLEGSVSDSGLTRKRHQVRNRGLVASSRRGRARWS</sequence>
<feature type="transmembrane region" description="Helical" evidence="7">
    <location>
        <begin position="265"/>
        <end position="285"/>
    </location>
</feature>
<evidence type="ECO:0000256" key="8">
    <source>
        <dbReference type="SAM" id="SignalP"/>
    </source>
</evidence>
<keyword evidence="8" id="KW-0732">Signal</keyword>
<evidence type="ECO:0000256" key="1">
    <source>
        <dbReference type="ARBA" id="ARBA00004141"/>
    </source>
</evidence>
<organism evidence="9 10">
    <name type="scientific">Iris pallida</name>
    <name type="common">Sweet iris</name>
    <dbReference type="NCBI Taxonomy" id="29817"/>
    <lineage>
        <taxon>Eukaryota</taxon>
        <taxon>Viridiplantae</taxon>
        <taxon>Streptophyta</taxon>
        <taxon>Embryophyta</taxon>
        <taxon>Tracheophyta</taxon>
        <taxon>Spermatophyta</taxon>
        <taxon>Magnoliopsida</taxon>
        <taxon>Liliopsida</taxon>
        <taxon>Asparagales</taxon>
        <taxon>Iridaceae</taxon>
        <taxon>Iridoideae</taxon>
        <taxon>Irideae</taxon>
        <taxon>Iris</taxon>
    </lineage>
</organism>
<keyword evidence="2 7" id="KW-0812">Transmembrane</keyword>
<proteinExistence type="predicted"/>
<keyword evidence="4 7" id="KW-0472">Membrane</keyword>
<evidence type="ECO:0000256" key="7">
    <source>
        <dbReference type="SAM" id="Phobius"/>
    </source>
</evidence>
<evidence type="ECO:0000256" key="3">
    <source>
        <dbReference type="ARBA" id="ARBA00022989"/>
    </source>
</evidence>
<feature type="transmembrane region" description="Helical" evidence="7">
    <location>
        <begin position="73"/>
        <end position="92"/>
    </location>
</feature>
<feature type="transmembrane region" description="Helical" evidence="7">
    <location>
        <begin position="297"/>
        <end position="317"/>
    </location>
</feature>
<feature type="transmembrane region" description="Helical" evidence="7">
    <location>
        <begin position="187"/>
        <end position="211"/>
    </location>
</feature>
<protein>
    <submittedName>
        <fullName evidence="9">Protein LAZ1-like protein 1</fullName>
    </submittedName>
</protein>
<dbReference type="InterPro" id="IPR005178">
    <property type="entry name" value="Ostalpha/TMEM184C"/>
</dbReference>
<comment type="subcellular location">
    <subcellularLocation>
        <location evidence="1">Membrane</location>
        <topology evidence="1">Multi-pass membrane protein</topology>
    </subcellularLocation>
</comment>
<feature type="signal peptide" evidence="8">
    <location>
        <begin position="1"/>
        <end position="18"/>
    </location>
</feature>
<dbReference type="EMBL" id="JANAVB010038039">
    <property type="protein sequence ID" value="KAJ6801333.1"/>
    <property type="molecule type" value="Genomic_DNA"/>
</dbReference>
<evidence type="ECO:0000313" key="9">
    <source>
        <dbReference type="EMBL" id="KAJ6801333.1"/>
    </source>
</evidence>
<keyword evidence="3 7" id="KW-1133">Transmembrane helix</keyword>
<feature type="region of interest" description="Disordered" evidence="6">
    <location>
        <begin position="458"/>
        <end position="488"/>
    </location>
</feature>
<accession>A0AAX6EBI9</accession>
<feature type="transmembrane region" description="Helical" evidence="7">
    <location>
        <begin position="223"/>
        <end position="245"/>
    </location>
</feature>
<dbReference type="Proteomes" id="UP001140949">
    <property type="component" value="Unassembled WGS sequence"/>
</dbReference>
<reference evidence="9" key="1">
    <citation type="journal article" date="2023" name="GigaByte">
        <title>Genome assembly of the bearded iris, Iris pallida Lam.</title>
        <authorList>
            <person name="Bruccoleri R.E."/>
            <person name="Oakeley E.J."/>
            <person name="Faust A.M.E."/>
            <person name="Altorfer M."/>
            <person name="Dessus-Babus S."/>
            <person name="Burckhardt D."/>
            <person name="Oertli M."/>
            <person name="Naumann U."/>
            <person name="Petersen F."/>
            <person name="Wong J."/>
        </authorList>
    </citation>
    <scope>NUCLEOTIDE SEQUENCE</scope>
    <source>
        <strain evidence="9">GSM-AAB239-AS_SAM_17_03QT</strain>
    </source>
</reference>
<name>A0AAX6EBI9_IRIPA</name>
<comment type="caution">
    <text evidence="9">The sequence shown here is derived from an EMBL/GenBank/DDBJ whole genome shotgun (WGS) entry which is preliminary data.</text>
</comment>
<evidence type="ECO:0000256" key="6">
    <source>
        <dbReference type="SAM" id="MobiDB-lite"/>
    </source>
</evidence>
<feature type="transmembrane region" description="Helical" evidence="7">
    <location>
        <begin position="36"/>
        <end position="61"/>
    </location>
</feature>
<gene>
    <name evidence="9" type="ORF">M6B38_198645</name>
</gene>
<feature type="chain" id="PRO_5043791749" evidence="8">
    <location>
        <begin position="19"/>
        <end position="488"/>
    </location>
</feature>
<feature type="coiled-coil region" evidence="5">
    <location>
        <begin position="407"/>
        <end position="434"/>
    </location>
</feature>
<evidence type="ECO:0000256" key="2">
    <source>
        <dbReference type="ARBA" id="ARBA00022692"/>
    </source>
</evidence>
<reference evidence="9" key="2">
    <citation type="submission" date="2023-04" db="EMBL/GenBank/DDBJ databases">
        <authorList>
            <person name="Bruccoleri R.E."/>
            <person name="Oakeley E.J."/>
            <person name="Faust A.-M."/>
            <person name="Dessus-Babus S."/>
            <person name="Altorfer M."/>
            <person name="Burckhardt D."/>
            <person name="Oertli M."/>
            <person name="Naumann U."/>
            <person name="Petersen F."/>
            <person name="Wong J."/>
        </authorList>
    </citation>
    <scope>NUCLEOTIDE SEQUENCE</scope>
    <source>
        <strain evidence="9">GSM-AAB239-AS_SAM_17_03QT</strain>
        <tissue evidence="9">Leaf</tissue>
    </source>
</reference>
<dbReference type="SMART" id="SM01417">
    <property type="entry name" value="Solute_trans_a"/>
    <property type="match status" value="1"/>
</dbReference>